<dbReference type="Proteomes" id="UP001176940">
    <property type="component" value="Unassembled WGS sequence"/>
</dbReference>
<organism evidence="13 14">
    <name type="scientific">Ranitomeya imitator</name>
    <name type="common">mimic poison frog</name>
    <dbReference type="NCBI Taxonomy" id="111125"/>
    <lineage>
        <taxon>Eukaryota</taxon>
        <taxon>Metazoa</taxon>
        <taxon>Chordata</taxon>
        <taxon>Craniata</taxon>
        <taxon>Vertebrata</taxon>
        <taxon>Euteleostomi</taxon>
        <taxon>Amphibia</taxon>
        <taxon>Batrachia</taxon>
        <taxon>Anura</taxon>
        <taxon>Neobatrachia</taxon>
        <taxon>Hyloidea</taxon>
        <taxon>Dendrobatidae</taxon>
        <taxon>Dendrobatinae</taxon>
        <taxon>Ranitomeya</taxon>
    </lineage>
</organism>
<evidence type="ECO:0000256" key="9">
    <source>
        <dbReference type="ARBA" id="ARBA00023242"/>
    </source>
</evidence>
<evidence type="ECO:0000256" key="4">
    <source>
        <dbReference type="ARBA" id="ARBA00022553"/>
    </source>
</evidence>
<dbReference type="InterPro" id="IPR012345">
    <property type="entry name" value="STAT_TF_DNA-bd_N"/>
</dbReference>
<gene>
    <name evidence="13" type="ORF">RIMI_LOCUS9844345</name>
</gene>
<keyword evidence="8" id="KW-0804">Transcription</keyword>
<keyword evidence="14" id="KW-1185">Reference proteome</keyword>
<evidence type="ECO:0000256" key="2">
    <source>
        <dbReference type="ARBA" id="ARBA00004496"/>
    </source>
</evidence>
<dbReference type="EMBL" id="CAUEEQ010020782">
    <property type="protein sequence ID" value="CAJ0943135.1"/>
    <property type="molecule type" value="Genomic_DNA"/>
</dbReference>
<evidence type="ECO:0000256" key="5">
    <source>
        <dbReference type="ARBA" id="ARBA00022999"/>
    </source>
</evidence>
<reference evidence="13" key="1">
    <citation type="submission" date="2023-07" db="EMBL/GenBank/DDBJ databases">
        <authorList>
            <person name="Stuckert A."/>
        </authorList>
    </citation>
    <scope>NUCLEOTIDE SEQUENCE</scope>
</reference>
<accession>A0ABN9LLQ0</accession>
<keyword evidence="5" id="KW-0727">SH2 domain</keyword>
<evidence type="ECO:0000313" key="14">
    <source>
        <dbReference type="Proteomes" id="UP001176940"/>
    </source>
</evidence>
<keyword evidence="3" id="KW-0963">Cytoplasm</keyword>
<evidence type="ECO:0000259" key="12">
    <source>
        <dbReference type="Pfam" id="PF21354"/>
    </source>
</evidence>
<dbReference type="Gene3D" id="1.10.238.10">
    <property type="entry name" value="EF-hand"/>
    <property type="match status" value="1"/>
</dbReference>
<evidence type="ECO:0000256" key="3">
    <source>
        <dbReference type="ARBA" id="ARBA00022490"/>
    </source>
</evidence>
<evidence type="ECO:0008006" key="15">
    <source>
        <dbReference type="Google" id="ProtNLM"/>
    </source>
</evidence>
<keyword evidence="4" id="KW-0597">Phosphoprotein</keyword>
<evidence type="ECO:0000313" key="13">
    <source>
        <dbReference type="EMBL" id="CAJ0943135.1"/>
    </source>
</evidence>
<dbReference type="InterPro" id="IPR008967">
    <property type="entry name" value="p53-like_TF_DNA-bd_sf"/>
</dbReference>
<dbReference type="SUPFAM" id="SSF49417">
    <property type="entry name" value="p53-like transcription factors"/>
    <property type="match status" value="1"/>
</dbReference>
<feature type="domain" description="Signal transducer and activator of transcription linker" evidence="12">
    <location>
        <begin position="224"/>
        <end position="269"/>
    </location>
</feature>
<dbReference type="Gene3D" id="2.60.40.630">
    <property type="entry name" value="STAT transcription factor, DNA-binding domain"/>
    <property type="match status" value="1"/>
</dbReference>
<dbReference type="Pfam" id="PF02864">
    <property type="entry name" value="STAT_bind"/>
    <property type="match status" value="1"/>
</dbReference>
<comment type="caution">
    <text evidence="13">The sequence shown here is derived from an EMBL/GenBank/DDBJ whole genome shotgun (WGS) entry which is preliminary data.</text>
</comment>
<dbReference type="PANTHER" id="PTHR11801">
    <property type="entry name" value="SIGNAL TRANSDUCER AND ACTIVATOR OF TRANSCRIPTION"/>
    <property type="match status" value="1"/>
</dbReference>
<dbReference type="InterPro" id="IPR013801">
    <property type="entry name" value="STAT_TF_DNA-bd"/>
</dbReference>
<comment type="subcellular location">
    <subcellularLocation>
        <location evidence="2">Cytoplasm</location>
    </subcellularLocation>
    <subcellularLocation>
        <location evidence="1">Nucleus</location>
    </subcellularLocation>
</comment>
<keyword evidence="9" id="KW-0539">Nucleus</keyword>
<evidence type="ECO:0000256" key="8">
    <source>
        <dbReference type="ARBA" id="ARBA00023163"/>
    </source>
</evidence>
<evidence type="ECO:0000259" key="11">
    <source>
        <dbReference type="Pfam" id="PF02864"/>
    </source>
</evidence>
<feature type="chain" id="PRO_5046687737" description="Secreted protein" evidence="10">
    <location>
        <begin position="24"/>
        <end position="290"/>
    </location>
</feature>
<sequence length="290" mass="32222">MKLGFNALVTSLLLSLHIDSGHQQRAAVIDVVDAAGNHVGNGECFRPTGEHVDNHQTIVIPSRLRQLDVVHLEPLERKQEVKKEDMADRHFGILDSREVTSGPERNPPAMTGYRRFNLLGSQDKTLEYTQGDGLAVEYKHLTLKEQRAGGGKGSKGVHNDGLLSVIEELHVITLKTQFNHDGESLTIEVTTLPFVVISNLTQFVRAWASVLWFNLLSPNPEDVSFFFNPPDAPWFLIADALSWQFSCCTNRGLNTDQLQMLGKKLCGDLIITCAAEAIRQLQLLASHGDY</sequence>
<evidence type="ECO:0000256" key="6">
    <source>
        <dbReference type="ARBA" id="ARBA00023015"/>
    </source>
</evidence>
<feature type="signal peptide" evidence="10">
    <location>
        <begin position="1"/>
        <end position="23"/>
    </location>
</feature>
<evidence type="ECO:0000256" key="7">
    <source>
        <dbReference type="ARBA" id="ARBA00023125"/>
    </source>
</evidence>
<dbReference type="InterPro" id="IPR048988">
    <property type="entry name" value="STAT_linker"/>
</dbReference>
<evidence type="ECO:0000256" key="1">
    <source>
        <dbReference type="ARBA" id="ARBA00004123"/>
    </source>
</evidence>
<keyword evidence="7" id="KW-0238">DNA-binding</keyword>
<name>A0ABN9LLQ0_9NEOB</name>
<proteinExistence type="predicted"/>
<protein>
    <recommendedName>
        <fullName evidence="15">Secreted protein</fullName>
    </recommendedName>
</protein>
<dbReference type="InterPro" id="IPR001217">
    <property type="entry name" value="STAT"/>
</dbReference>
<evidence type="ECO:0000256" key="10">
    <source>
        <dbReference type="SAM" id="SignalP"/>
    </source>
</evidence>
<dbReference type="Pfam" id="PF21354">
    <property type="entry name" value="STAT_linker"/>
    <property type="match status" value="1"/>
</dbReference>
<feature type="domain" description="STAT transcription factor DNA-binding" evidence="11">
    <location>
        <begin position="105"/>
        <end position="197"/>
    </location>
</feature>
<keyword evidence="6" id="KW-0805">Transcription regulation</keyword>
<keyword evidence="10" id="KW-0732">Signal</keyword>